<evidence type="ECO:0000313" key="1">
    <source>
        <dbReference type="EMBL" id="KAH7902994.1"/>
    </source>
</evidence>
<sequence>TTTLDLGGRCTLLRDSKVGGITKTIHIVIVATPGSVIPVAVSVKLNPAIQSIDSIGSITVEHPKNTIPARSFPIYYLLATRSLNGSTRSVGHFQRGGIMHIVAMNLDDEDSANTHTAVDYDMRWFREKVSPITFKFMMCLIFYKVYISTQLSVSQVAELGCLVLNLDANRFPDRCEEANSLPNPTIYNNQMDIALSTVR</sequence>
<keyword evidence="2" id="KW-1185">Reference proteome</keyword>
<protein>
    <submittedName>
        <fullName evidence="1">Uncharacterized protein</fullName>
    </submittedName>
</protein>
<name>A0ACB7ZPA1_9AGAM</name>
<organism evidence="1 2">
    <name type="scientific">Hygrophoropsis aurantiaca</name>
    <dbReference type="NCBI Taxonomy" id="72124"/>
    <lineage>
        <taxon>Eukaryota</taxon>
        <taxon>Fungi</taxon>
        <taxon>Dikarya</taxon>
        <taxon>Basidiomycota</taxon>
        <taxon>Agaricomycotina</taxon>
        <taxon>Agaricomycetes</taxon>
        <taxon>Agaricomycetidae</taxon>
        <taxon>Boletales</taxon>
        <taxon>Coniophorineae</taxon>
        <taxon>Hygrophoropsidaceae</taxon>
        <taxon>Hygrophoropsis</taxon>
    </lineage>
</organism>
<comment type="caution">
    <text evidence="1">The sequence shown here is derived from an EMBL/GenBank/DDBJ whole genome shotgun (WGS) entry which is preliminary data.</text>
</comment>
<evidence type="ECO:0000313" key="2">
    <source>
        <dbReference type="Proteomes" id="UP000790377"/>
    </source>
</evidence>
<feature type="non-terminal residue" evidence="1">
    <location>
        <position position="1"/>
    </location>
</feature>
<proteinExistence type="predicted"/>
<gene>
    <name evidence="1" type="ORF">BJ138DRAFT_1108053</name>
</gene>
<dbReference type="EMBL" id="MU269324">
    <property type="protein sequence ID" value="KAH7902994.1"/>
    <property type="molecule type" value="Genomic_DNA"/>
</dbReference>
<accession>A0ACB7ZPA1</accession>
<reference evidence="1" key="1">
    <citation type="journal article" date="2021" name="New Phytol.">
        <title>Evolutionary innovations through gain and loss of genes in the ectomycorrhizal Boletales.</title>
        <authorList>
            <person name="Wu G."/>
            <person name="Miyauchi S."/>
            <person name="Morin E."/>
            <person name="Kuo A."/>
            <person name="Drula E."/>
            <person name="Varga T."/>
            <person name="Kohler A."/>
            <person name="Feng B."/>
            <person name="Cao Y."/>
            <person name="Lipzen A."/>
            <person name="Daum C."/>
            <person name="Hundley H."/>
            <person name="Pangilinan J."/>
            <person name="Johnson J."/>
            <person name="Barry K."/>
            <person name="LaButti K."/>
            <person name="Ng V."/>
            <person name="Ahrendt S."/>
            <person name="Min B."/>
            <person name="Choi I.G."/>
            <person name="Park H."/>
            <person name="Plett J.M."/>
            <person name="Magnuson J."/>
            <person name="Spatafora J.W."/>
            <person name="Nagy L.G."/>
            <person name="Henrissat B."/>
            <person name="Grigoriev I.V."/>
            <person name="Yang Z.L."/>
            <person name="Xu J."/>
            <person name="Martin F.M."/>
        </authorList>
    </citation>
    <scope>NUCLEOTIDE SEQUENCE</scope>
    <source>
        <strain evidence="1">ATCC 28755</strain>
    </source>
</reference>
<dbReference type="Proteomes" id="UP000790377">
    <property type="component" value="Unassembled WGS sequence"/>
</dbReference>